<dbReference type="EMBL" id="QSVN01000002">
    <property type="protein sequence ID" value="RGO34373.1"/>
    <property type="molecule type" value="Genomic_DNA"/>
</dbReference>
<protein>
    <recommendedName>
        <fullName evidence="2">Bacterial sugar transferase domain-containing protein</fullName>
    </recommendedName>
</protein>
<evidence type="ECO:0000256" key="1">
    <source>
        <dbReference type="ARBA" id="ARBA00006464"/>
    </source>
</evidence>
<reference evidence="3 4" key="1">
    <citation type="submission" date="2018-08" db="EMBL/GenBank/DDBJ databases">
        <title>A genome reference for cultivated species of the human gut microbiota.</title>
        <authorList>
            <person name="Zou Y."/>
            <person name="Xue W."/>
            <person name="Luo G."/>
        </authorList>
    </citation>
    <scope>NUCLEOTIDE SEQUENCE [LARGE SCALE GENOMIC DNA]</scope>
    <source>
        <strain evidence="3 4">OM02-16</strain>
    </source>
</reference>
<dbReference type="GO" id="GO:0016780">
    <property type="term" value="F:phosphotransferase activity, for other substituted phosphate groups"/>
    <property type="evidence" value="ECO:0007669"/>
    <property type="project" value="TreeGrafter"/>
</dbReference>
<comment type="caution">
    <text evidence="3">The sequence shown here is derived from an EMBL/GenBank/DDBJ whole genome shotgun (WGS) entry which is preliminary data.</text>
</comment>
<dbReference type="PANTHER" id="PTHR30576">
    <property type="entry name" value="COLANIC BIOSYNTHESIS UDP-GLUCOSE LIPID CARRIER TRANSFERASE"/>
    <property type="match status" value="1"/>
</dbReference>
<sequence length="73" mass="8494">MFTSGGDLSIIGPRPLLIEYLPWYTETEKHRHDVRPGLTGWAQVNGRNTVNWDRRFQPMLLKILMDALKEPLC</sequence>
<dbReference type="InterPro" id="IPR003362">
    <property type="entry name" value="Bact_transf"/>
</dbReference>
<accession>A0A3E5GHM6</accession>
<name>A0A3E5GHM6_9FIRM</name>
<gene>
    <name evidence="3" type="ORF">DXB16_02445</name>
</gene>
<evidence type="ECO:0000313" key="4">
    <source>
        <dbReference type="Proteomes" id="UP000261285"/>
    </source>
</evidence>
<dbReference type="Pfam" id="PF02397">
    <property type="entry name" value="Bac_transf"/>
    <property type="match status" value="1"/>
</dbReference>
<dbReference type="PANTHER" id="PTHR30576:SF8">
    <property type="entry name" value="UNDECAPRENYL-PHOSPHATE GALACTOSE PHOSPHOTRANSFERASE"/>
    <property type="match status" value="1"/>
</dbReference>
<dbReference type="Proteomes" id="UP000261285">
    <property type="component" value="Unassembled WGS sequence"/>
</dbReference>
<evidence type="ECO:0000259" key="2">
    <source>
        <dbReference type="Pfam" id="PF02397"/>
    </source>
</evidence>
<comment type="similarity">
    <text evidence="1">Belongs to the bacterial sugar transferase family.</text>
</comment>
<proteinExistence type="inferred from homology"/>
<feature type="domain" description="Bacterial sugar transferase" evidence="2">
    <location>
        <begin position="6"/>
        <end position="57"/>
    </location>
</feature>
<organism evidence="3 4">
    <name type="scientific">Dorea longicatena</name>
    <dbReference type="NCBI Taxonomy" id="88431"/>
    <lineage>
        <taxon>Bacteria</taxon>
        <taxon>Bacillati</taxon>
        <taxon>Bacillota</taxon>
        <taxon>Clostridia</taxon>
        <taxon>Lachnospirales</taxon>
        <taxon>Lachnospiraceae</taxon>
        <taxon>Dorea</taxon>
    </lineage>
</organism>
<evidence type="ECO:0000313" key="3">
    <source>
        <dbReference type="EMBL" id="RGO34373.1"/>
    </source>
</evidence>
<dbReference type="AlphaFoldDB" id="A0A3E5GHM6"/>